<feature type="transmembrane region" description="Helical" evidence="6">
    <location>
        <begin position="89"/>
        <end position="106"/>
    </location>
</feature>
<dbReference type="SUPFAM" id="SSF48317">
    <property type="entry name" value="Acid phosphatase/Vanadium-dependent haloperoxidase"/>
    <property type="match status" value="1"/>
</dbReference>
<dbReference type="GO" id="GO:0008610">
    <property type="term" value="P:lipid biosynthetic process"/>
    <property type="evidence" value="ECO:0007669"/>
    <property type="project" value="EnsemblFungi"/>
</dbReference>
<dbReference type="OrthoDB" id="302705at2759"/>
<dbReference type="InterPro" id="IPR039667">
    <property type="entry name" value="Dolichyldiphosphatase_PAP2"/>
</dbReference>
<dbReference type="EMBL" id="KV453843">
    <property type="protein sequence ID" value="ODV89618.1"/>
    <property type="molecule type" value="Genomic_DNA"/>
</dbReference>
<feature type="transmembrane region" description="Helical" evidence="6">
    <location>
        <begin position="145"/>
        <end position="166"/>
    </location>
</feature>
<protein>
    <recommendedName>
        <fullName evidence="7">Phosphatidic acid phosphatase type 2/haloperoxidase domain-containing protein</fullName>
    </recommendedName>
</protein>
<dbReference type="GO" id="GO:0047874">
    <property type="term" value="F:dolichyldiphosphatase activity"/>
    <property type="evidence" value="ECO:0007669"/>
    <property type="project" value="EnsemblFungi"/>
</dbReference>
<keyword evidence="2 6" id="KW-0812">Transmembrane</keyword>
<gene>
    <name evidence="8" type="ORF">CANCADRAFT_4237</name>
</gene>
<evidence type="ECO:0000256" key="1">
    <source>
        <dbReference type="ARBA" id="ARBA00004141"/>
    </source>
</evidence>
<evidence type="ECO:0000313" key="9">
    <source>
        <dbReference type="Proteomes" id="UP000095023"/>
    </source>
</evidence>
<keyword evidence="3" id="KW-0378">Hydrolase</keyword>
<keyword evidence="4 6" id="KW-1133">Transmembrane helix</keyword>
<feature type="transmembrane region" description="Helical" evidence="6">
    <location>
        <begin position="22"/>
        <end position="45"/>
    </location>
</feature>
<evidence type="ECO:0000256" key="6">
    <source>
        <dbReference type="SAM" id="Phobius"/>
    </source>
</evidence>
<reference evidence="9" key="1">
    <citation type="submission" date="2016-02" db="EMBL/GenBank/DDBJ databases">
        <title>Comparative genomics of biotechnologically important yeasts.</title>
        <authorList>
            <consortium name="DOE Joint Genome Institute"/>
            <person name="Riley R."/>
            <person name="Haridas S."/>
            <person name="Wolfe K.H."/>
            <person name="Lopes M.R."/>
            <person name="Hittinger C.T."/>
            <person name="Goker M."/>
            <person name="Salamov A."/>
            <person name="Wisecaver J."/>
            <person name="Long T.M."/>
            <person name="Aerts A.L."/>
            <person name="Barry K."/>
            <person name="Choi C."/>
            <person name="Clum A."/>
            <person name="Coughlan A.Y."/>
            <person name="Deshpande S."/>
            <person name="Douglass A.P."/>
            <person name="Hanson S.J."/>
            <person name="Klenk H.-P."/>
            <person name="Labutti K."/>
            <person name="Lapidus A."/>
            <person name="Lindquist E."/>
            <person name="Lipzen A."/>
            <person name="Meier-Kolthoff J.P."/>
            <person name="Ohm R.A."/>
            <person name="Otillar R.P."/>
            <person name="Pangilinan J."/>
            <person name="Peng Y."/>
            <person name="Rokas A."/>
            <person name="Rosa C.A."/>
            <person name="Scheuner C."/>
            <person name="Sibirny A.A."/>
            <person name="Slot J.C."/>
            <person name="Stielow J.B."/>
            <person name="Sun H."/>
            <person name="Kurtzman C.P."/>
            <person name="Blackwell M."/>
            <person name="Jeffries T.W."/>
            <person name="Grigoriev I.V."/>
        </authorList>
    </citation>
    <scope>NUCLEOTIDE SEQUENCE [LARGE SCALE GENOMIC DNA]</scope>
    <source>
        <strain evidence="9">NRRL Y-17796</strain>
    </source>
</reference>
<dbReference type="SMART" id="SM00014">
    <property type="entry name" value="acidPPc"/>
    <property type="match status" value="1"/>
</dbReference>
<dbReference type="GO" id="GO:0005789">
    <property type="term" value="C:endoplasmic reticulum membrane"/>
    <property type="evidence" value="ECO:0007669"/>
    <property type="project" value="EnsemblFungi"/>
</dbReference>
<evidence type="ECO:0000313" key="8">
    <source>
        <dbReference type="EMBL" id="ODV89618.1"/>
    </source>
</evidence>
<evidence type="ECO:0000256" key="4">
    <source>
        <dbReference type="ARBA" id="ARBA00022989"/>
    </source>
</evidence>
<dbReference type="GO" id="GO:0042392">
    <property type="term" value="F:sphingosine-1-phosphate phosphatase activity"/>
    <property type="evidence" value="ECO:0007669"/>
    <property type="project" value="TreeGrafter"/>
</dbReference>
<dbReference type="PANTHER" id="PTHR14969:SF59">
    <property type="entry name" value="DOLICHYLDIPHOSPHATASE"/>
    <property type="match status" value="1"/>
</dbReference>
<feature type="domain" description="Phosphatidic acid phosphatase type 2/haloperoxidase" evidence="7">
    <location>
        <begin position="52"/>
        <end position="160"/>
    </location>
</feature>
<dbReference type="InterPro" id="IPR036938">
    <property type="entry name" value="PAP2/HPO_sf"/>
</dbReference>
<dbReference type="Gene3D" id="1.20.144.10">
    <property type="entry name" value="Phosphatidic acid phosphatase type 2/haloperoxidase"/>
    <property type="match status" value="1"/>
</dbReference>
<keyword evidence="5 6" id="KW-0472">Membrane</keyword>
<evidence type="ECO:0000256" key="2">
    <source>
        <dbReference type="ARBA" id="ARBA00022692"/>
    </source>
</evidence>
<keyword evidence="9" id="KW-1185">Reference proteome</keyword>
<dbReference type="AlphaFoldDB" id="A0A1E4TD85"/>
<dbReference type="UniPathway" id="UPA00378"/>
<evidence type="ECO:0000256" key="3">
    <source>
        <dbReference type="ARBA" id="ARBA00022801"/>
    </source>
</evidence>
<dbReference type="InterPro" id="IPR000326">
    <property type="entry name" value="PAP2/HPO"/>
</dbReference>
<dbReference type="PANTHER" id="PTHR14969">
    <property type="entry name" value="SPHINGOSINE-1-PHOSPHATE PHOSPHOHYDROLASE"/>
    <property type="match status" value="1"/>
</dbReference>
<comment type="subcellular location">
    <subcellularLocation>
        <location evidence="1">Membrane</location>
        <topology evidence="1">Multi-pass membrane protein</topology>
    </subcellularLocation>
</comment>
<evidence type="ECO:0000256" key="5">
    <source>
        <dbReference type="ARBA" id="ARBA00023136"/>
    </source>
</evidence>
<feature type="transmembrane region" description="Helical" evidence="6">
    <location>
        <begin position="52"/>
        <end position="69"/>
    </location>
</feature>
<dbReference type="Pfam" id="PF01569">
    <property type="entry name" value="PAP2"/>
    <property type="match status" value="1"/>
</dbReference>
<dbReference type="GO" id="GO:0006487">
    <property type="term" value="P:protein N-linked glycosylation"/>
    <property type="evidence" value="ECO:0007669"/>
    <property type="project" value="EnsemblFungi"/>
</dbReference>
<proteinExistence type="predicted"/>
<name>A0A1E4TD85_9ASCO</name>
<sequence length="211" mass="24038">MDDTGIVPFYATYVQYPSGDVIGYFFAFCSLVPILLLCAMACELLSRREIETGILAAGQCVSLVLNYVLKRVIKQPRPHSDDYGMPSAHAQFFGYFSTYCILWTYTNGAHFPPFKRRLYYTVCLLGLACVPASRVYLGYHTIPQTVVGVLVGAGWGYSWLQCSVFLRKIGFLDFLLHTQLFKFFYIKDTALTRNFVAEEHREWLATTKKAQ</sequence>
<dbReference type="CDD" id="cd03382">
    <property type="entry name" value="PAP2_dolichyldiphosphatase"/>
    <property type="match status" value="1"/>
</dbReference>
<organism evidence="8 9">
    <name type="scientific">Tortispora caseinolytica NRRL Y-17796</name>
    <dbReference type="NCBI Taxonomy" id="767744"/>
    <lineage>
        <taxon>Eukaryota</taxon>
        <taxon>Fungi</taxon>
        <taxon>Dikarya</taxon>
        <taxon>Ascomycota</taxon>
        <taxon>Saccharomycotina</taxon>
        <taxon>Trigonopsidomycetes</taxon>
        <taxon>Trigonopsidales</taxon>
        <taxon>Trigonopsidaceae</taxon>
        <taxon>Tortispora</taxon>
    </lineage>
</organism>
<dbReference type="Proteomes" id="UP000095023">
    <property type="component" value="Unassembled WGS sequence"/>
</dbReference>
<feature type="transmembrane region" description="Helical" evidence="6">
    <location>
        <begin position="118"/>
        <end position="139"/>
    </location>
</feature>
<accession>A0A1E4TD85</accession>
<evidence type="ECO:0000259" key="7">
    <source>
        <dbReference type="SMART" id="SM00014"/>
    </source>
</evidence>